<evidence type="ECO:0000256" key="1">
    <source>
        <dbReference type="ARBA" id="ARBA00007797"/>
    </source>
</evidence>
<evidence type="ECO:0000313" key="5">
    <source>
        <dbReference type="Proteomes" id="UP000077202"/>
    </source>
</evidence>
<evidence type="ECO:0000256" key="2">
    <source>
        <dbReference type="SAM" id="MobiDB-lite"/>
    </source>
</evidence>
<feature type="compositionally biased region" description="Basic residues" evidence="2">
    <location>
        <begin position="959"/>
        <end position="975"/>
    </location>
</feature>
<feature type="region of interest" description="Disordered" evidence="2">
    <location>
        <begin position="660"/>
        <end position="702"/>
    </location>
</feature>
<name>A0A176VEJ2_MARPO</name>
<feature type="compositionally biased region" description="Basic residues" evidence="2">
    <location>
        <begin position="1090"/>
        <end position="1100"/>
    </location>
</feature>
<feature type="compositionally biased region" description="Acidic residues" evidence="2">
    <location>
        <begin position="1020"/>
        <end position="1030"/>
    </location>
</feature>
<dbReference type="GO" id="GO:0005634">
    <property type="term" value="C:nucleus"/>
    <property type="evidence" value="ECO:0007669"/>
    <property type="project" value="TreeGrafter"/>
</dbReference>
<dbReference type="PANTHER" id="PTHR12048">
    <property type="entry name" value="CCAAT-BINDING FACTOR-RELATED"/>
    <property type="match status" value="1"/>
</dbReference>
<comment type="similarity">
    <text evidence="1">Belongs to the CBF/MAK21 family.</text>
</comment>
<feature type="compositionally biased region" description="Basic and acidic residues" evidence="2">
    <location>
        <begin position="50"/>
        <end position="63"/>
    </location>
</feature>
<feature type="region of interest" description="Disordered" evidence="2">
    <location>
        <begin position="41"/>
        <end position="167"/>
    </location>
</feature>
<feature type="compositionally biased region" description="Basic and acidic residues" evidence="2">
    <location>
        <begin position="676"/>
        <end position="691"/>
    </location>
</feature>
<evidence type="ECO:0000259" key="3">
    <source>
        <dbReference type="Pfam" id="PF03914"/>
    </source>
</evidence>
<feature type="region of interest" description="Disordered" evidence="2">
    <location>
        <begin position="873"/>
        <end position="1039"/>
    </location>
</feature>
<feature type="compositionally biased region" description="Acidic residues" evidence="2">
    <location>
        <begin position="873"/>
        <end position="897"/>
    </location>
</feature>
<dbReference type="SUPFAM" id="SSF48371">
    <property type="entry name" value="ARM repeat"/>
    <property type="match status" value="1"/>
</dbReference>
<dbReference type="Gene3D" id="1.25.10.10">
    <property type="entry name" value="Leucine-rich Repeat Variant"/>
    <property type="match status" value="1"/>
</dbReference>
<feature type="compositionally biased region" description="Basic and acidic residues" evidence="2">
    <location>
        <begin position="450"/>
        <end position="467"/>
    </location>
</feature>
<accession>A0A176VEJ2</accession>
<sequence length="1100" mass="122239">MGKIAGQGKARSKPVEELGKIEAIQSDVASFAASLGLAAGAGVSSGFNDSDFRKVGSIRKPEQPKQAVVEKKKKATETGKSAARKDDKGIRSGKTRRVDADRKQGSKENAGGNNRGKRLANGLEGKDANGPGDKSPGGWKAKENHANPKKRKGSWEVGADGESEVKRPLVETPYGEPEFVKKLRSEAQDLLEKAANDFEKNRSRDKDAEWLLKARRSGTSADKVAAMTVILQENPKANVRTLDALLGMMTSKAGKRHAATGIDALKELFLYNLLPDRKLKYFAQQPLATLPEGKERSSLLLDWIWEDCLKHRFERFVISLDEASKDKLPFLKEKALKSVYELLKTKPEQERRLLSTLVNKLGDPERKVASNACYLLSSLLTAHPNMKKIVVDEVDGFVFRPHVGLRARYYATVFLNQIVLSVKGDGPKLAKQLIDLYFALFKAVTTGEQDLNKEENGKKGTKGEKERVRRGKRKERNNDKSLAADFTTEIDSRLLSALLTGVNRAFPYISAEDLDTVTQENSVLFRLVHSTNFNVAVQALMLLHQLMVKNQAVNDRFYRALYSVLLSESLAKSSKVRFCLVFTSLGAPPRGHAEMFLGLIFKALKSDVDVRRMSAIAKRLTQVAIQQTPEFACASLFLISEILKLKPTLWNSVLNAEDHDDDREHFEDQGEESDDNERGNTEKANGHKEDSQDSGDTWPEKGYYDPKARDPLYCQAHRACWWELTVLAKHVHPSVAAMARTLLSGGNIIYSGDPLRDLALGVFLDRFVEKKPKATKRKTEGTWHGSSMALPAKLDGAKSAGPVGEDILKLAEEDVAPEDVVFHKFYSTKSIRSKPQKKKKSKVNSEEDVLGLDEVAAFDGDDSENEEIDELLEQEAGEEMMADDSEGEEMESDDEEMLYYKKDEDDDHDLESDVEEGDSEGEEANALLEDGLEMSSSDGEEIESEEDEMGSEEEDFLPKKGKKQSAGRQSSKKRASVFQEAEDSDGEVVGVEDEDMLPRKQRLQTPARGPAKKRASPFQEQEDSDFDVASEADSALRKRNKKIVKRRLSVFQEAGSDSDDAGLIKLSGRNQRSINRIGKNSGAQAVSASRSKKIRSNRKM</sequence>
<feature type="region of interest" description="Disordered" evidence="2">
    <location>
        <begin position="450"/>
        <end position="478"/>
    </location>
</feature>
<dbReference type="EMBL" id="LVLJ01004076">
    <property type="protein sequence ID" value="OAE18355.1"/>
    <property type="molecule type" value="Genomic_DNA"/>
</dbReference>
<dbReference type="Proteomes" id="UP000077202">
    <property type="component" value="Unassembled WGS sequence"/>
</dbReference>
<feature type="region of interest" description="Disordered" evidence="2">
    <location>
        <begin position="1068"/>
        <end position="1100"/>
    </location>
</feature>
<proteinExistence type="inferred from homology"/>
<dbReference type="InterPro" id="IPR011989">
    <property type="entry name" value="ARM-like"/>
</dbReference>
<feature type="compositionally biased region" description="Acidic residues" evidence="2">
    <location>
        <begin position="980"/>
        <end position="995"/>
    </location>
</feature>
<dbReference type="InterPro" id="IPR016024">
    <property type="entry name" value="ARM-type_fold"/>
</dbReference>
<dbReference type="PANTHER" id="PTHR12048:SF0">
    <property type="entry name" value="CCAAT_ENHANCER-BINDING PROTEIN ZETA"/>
    <property type="match status" value="1"/>
</dbReference>
<feature type="compositionally biased region" description="Acidic residues" evidence="2">
    <location>
        <begin position="938"/>
        <end position="955"/>
    </location>
</feature>
<dbReference type="AlphaFoldDB" id="A0A176VEJ2"/>
<gene>
    <name evidence="4" type="ORF">AXG93_2727s1210</name>
</gene>
<feature type="compositionally biased region" description="Basic and acidic residues" evidence="2">
    <location>
        <begin position="83"/>
        <end position="106"/>
    </location>
</feature>
<feature type="compositionally biased region" description="Acidic residues" evidence="2">
    <location>
        <begin position="904"/>
        <end position="923"/>
    </location>
</feature>
<dbReference type="Pfam" id="PF03914">
    <property type="entry name" value="CBF"/>
    <property type="match status" value="1"/>
</dbReference>
<keyword evidence="5" id="KW-1185">Reference proteome</keyword>
<evidence type="ECO:0000313" key="4">
    <source>
        <dbReference type="EMBL" id="OAE18355.1"/>
    </source>
</evidence>
<reference evidence="4" key="1">
    <citation type="submission" date="2016-03" db="EMBL/GenBank/DDBJ databases">
        <title>Mechanisms controlling the formation of the plant cell surface in tip-growing cells are functionally conserved among land plants.</title>
        <authorList>
            <person name="Honkanen S."/>
            <person name="Jones V.A."/>
            <person name="Morieri G."/>
            <person name="Champion C."/>
            <person name="Hetherington A.J."/>
            <person name="Kelly S."/>
            <person name="Saint-Marcoux D."/>
            <person name="Proust H."/>
            <person name="Prescott H."/>
            <person name="Dolan L."/>
        </authorList>
    </citation>
    <scope>NUCLEOTIDE SEQUENCE [LARGE SCALE GENOMIC DNA]</scope>
    <source>
        <tissue evidence="4">Whole gametophyte</tissue>
    </source>
</reference>
<protein>
    <recommendedName>
        <fullName evidence="3">CCAAT-binding factor domain-containing protein</fullName>
    </recommendedName>
</protein>
<feature type="domain" description="CCAAT-binding factor" evidence="3">
    <location>
        <begin position="536"/>
        <end position="739"/>
    </location>
</feature>
<comment type="caution">
    <text evidence="4">The sequence shown here is derived from an EMBL/GenBank/DDBJ whole genome shotgun (WGS) entry which is preliminary data.</text>
</comment>
<dbReference type="InterPro" id="IPR005612">
    <property type="entry name" value="CCAAT-binding_factor"/>
</dbReference>
<organism evidence="4 5">
    <name type="scientific">Marchantia polymorpha subsp. ruderalis</name>
    <dbReference type="NCBI Taxonomy" id="1480154"/>
    <lineage>
        <taxon>Eukaryota</taxon>
        <taxon>Viridiplantae</taxon>
        <taxon>Streptophyta</taxon>
        <taxon>Embryophyta</taxon>
        <taxon>Marchantiophyta</taxon>
        <taxon>Marchantiopsida</taxon>
        <taxon>Marchantiidae</taxon>
        <taxon>Marchantiales</taxon>
        <taxon>Marchantiaceae</taxon>
        <taxon>Marchantia</taxon>
    </lineage>
</organism>
<dbReference type="InterPro" id="IPR040155">
    <property type="entry name" value="CEBPZ/Mak21-like"/>
</dbReference>